<accession>B9WCK3</accession>
<keyword evidence="3" id="KW-1185">Reference proteome</keyword>
<dbReference type="VEuPathDB" id="FungiDB:CD36_23460"/>
<dbReference type="CGD" id="CAL0000163351">
    <property type="gene designation" value="Cd36_23460"/>
</dbReference>
<dbReference type="GeneID" id="8046358"/>
<gene>
    <name evidence="1" type="ordered locus">Cd36_23460</name>
    <name evidence="2" type="ORF">CD36_23460</name>
</gene>
<dbReference type="HOGENOM" id="CLU_1740256_0_0_1"/>
<protein>
    <submittedName>
        <fullName evidence="2">Uncharacterized protein</fullName>
    </submittedName>
</protein>
<evidence type="ECO:0000313" key="1">
    <source>
        <dbReference type="CGD" id="CAL0000163351"/>
    </source>
</evidence>
<reference evidence="2 3" key="1">
    <citation type="journal article" date="2009" name="Genome Res.">
        <title>Comparative genomics of the fungal pathogens Candida dubliniensis and Candida albicans.</title>
        <authorList>
            <person name="Jackson A.P."/>
            <person name="Gamble J.A."/>
            <person name="Yeomans T."/>
            <person name="Moran G.P."/>
            <person name="Saunders D."/>
            <person name="Harris D."/>
            <person name="Aslett M."/>
            <person name="Barrell J.F."/>
            <person name="Butler G."/>
            <person name="Citiulo F."/>
            <person name="Coleman D.C."/>
            <person name="de Groot P.W.J."/>
            <person name="Goodwin T.J."/>
            <person name="Quail M.A."/>
            <person name="McQuillan J."/>
            <person name="Munro C.A."/>
            <person name="Pain A."/>
            <person name="Poulter R.T."/>
            <person name="Rajandream M.A."/>
            <person name="Renauld H."/>
            <person name="Spiering M.J."/>
            <person name="Tivey A."/>
            <person name="Gow N.A.R."/>
            <person name="Barrell B."/>
            <person name="Sullivan D.J."/>
            <person name="Berriman M."/>
        </authorList>
    </citation>
    <scope>NUCLEOTIDE SEQUENCE [LARGE SCALE GENOMIC DNA]</scope>
    <source>
        <strain evidence="3">CD36 / ATCC MYA-646 / CBS 7987 / NCPF 3949 / NRRL Y-17841</strain>
    </source>
</reference>
<sequence length="150" mass="17558">MRIINDTSISSEKYSTVVCYEDMTNPNYIAKLSELSNSLHKQGLDLHEVCLIMRFKMELKTNLQEIAISYQVYNTMPKLNELVPRLYERFDLDCESSIDIKFNDFGDFGDSTKRCISIENFDFFMENEFLASLENDSNPDTRLMYDNLIV</sequence>
<dbReference type="RefSeq" id="XP_002418820.1">
    <property type="nucleotide sequence ID" value="XM_002418775.1"/>
</dbReference>
<proteinExistence type="predicted"/>
<evidence type="ECO:0000313" key="2">
    <source>
        <dbReference type="EMBL" id="CAX44126.1"/>
    </source>
</evidence>
<dbReference type="KEGG" id="cdu:CD36_23460"/>
<dbReference type="AlphaFoldDB" id="B9WCK3"/>
<evidence type="ECO:0000313" key="3">
    <source>
        <dbReference type="Proteomes" id="UP000002605"/>
    </source>
</evidence>
<name>B9WCK3_CANDC</name>
<dbReference type="OrthoDB" id="4007415at2759"/>
<dbReference type="Proteomes" id="UP000002605">
    <property type="component" value="Chromosome 2"/>
</dbReference>
<dbReference type="EMBL" id="FM992689">
    <property type="protein sequence ID" value="CAX44126.1"/>
    <property type="molecule type" value="Genomic_DNA"/>
</dbReference>
<organism evidence="2 3">
    <name type="scientific">Candida dubliniensis (strain CD36 / ATCC MYA-646 / CBS 7987 / NCPF 3949 / NRRL Y-17841)</name>
    <name type="common">Yeast</name>
    <dbReference type="NCBI Taxonomy" id="573826"/>
    <lineage>
        <taxon>Eukaryota</taxon>
        <taxon>Fungi</taxon>
        <taxon>Dikarya</taxon>
        <taxon>Ascomycota</taxon>
        <taxon>Saccharomycotina</taxon>
        <taxon>Pichiomycetes</taxon>
        <taxon>Debaryomycetaceae</taxon>
        <taxon>Candida/Lodderomyces clade</taxon>
        <taxon>Candida</taxon>
    </lineage>
</organism>